<dbReference type="RefSeq" id="WP_083041392.1">
    <property type="nucleotide sequence ID" value="NZ_CP020557.1"/>
</dbReference>
<dbReference type="InterPro" id="IPR001242">
    <property type="entry name" value="Condensation_dom"/>
</dbReference>
<evidence type="ECO:0000259" key="1">
    <source>
        <dbReference type="Pfam" id="PF00668"/>
    </source>
</evidence>
<reference evidence="2 3" key="1">
    <citation type="submission" date="2017-03" db="EMBL/GenBank/DDBJ databases">
        <title>Paenibacillus larvae genome sequencing.</title>
        <authorList>
            <person name="Dingman D.W."/>
        </authorList>
    </citation>
    <scope>NUCLEOTIDE SEQUENCE [LARGE SCALE GENOMIC DNA]</scope>
    <source>
        <strain evidence="2 3">SAG 10367</strain>
    </source>
</reference>
<feature type="domain" description="Condensation" evidence="1">
    <location>
        <begin position="15"/>
        <end position="180"/>
    </location>
</feature>
<dbReference type="SUPFAM" id="SSF52777">
    <property type="entry name" value="CoA-dependent acyltransferases"/>
    <property type="match status" value="1"/>
</dbReference>
<dbReference type="Proteomes" id="UP000192727">
    <property type="component" value="Chromosome"/>
</dbReference>
<evidence type="ECO:0000313" key="3">
    <source>
        <dbReference type="Proteomes" id="UP000192727"/>
    </source>
</evidence>
<organism evidence="2 3">
    <name type="scientific">Paenibacillus larvae subsp. pulvifaciens</name>
    <dbReference type="NCBI Taxonomy" id="1477"/>
    <lineage>
        <taxon>Bacteria</taxon>
        <taxon>Bacillati</taxon>
        <taxon>Bacillota</taxon>
        <taxon>Bacilli</taxon>
        <taxon>Bacillales</taxon>
        <taxon>Paenibacillaceae</taxon>
        <taxon>Paenibacillus</taxon>
    </lineage>
</organism>
<accession>A0A1V0UYA7</accession>
<dbReference type="Pfam" id="PF00668">
    <property type="entry name" value="Condensation"/>
    <property type="match status" value="1"/>
</dbReference>
<dbReference type="Gene3D" id="3.30.559.30">
    <property type="entry name" value="Nonribosomal peptide synthetase, condensation domain"/>
    <property type="match status" value="1"/>
</dbReference>
<evidence type="ECO:0000313" key="2">
    <source>
        <dbReference type="EMBL" id="ARF70167.1"/>
    </source>
</evidence>
<dbReference type="EMBL" id="CP020557">
    <property type="protein sequence ID" value="ARF70167.1"/>
    <property type="molecule type" value="Genomic_DNA"/>
</dbReference>
<gene>
    <name evidence="2" type="ORF">B7C51_23490</name>
</gene>
<dbReference type="GO" id="GO:0003824">
    <property type="term" value="F:catalytic activity"/>
    <property type="evidence" value="ECO:0007669"/>
    <property type="project" value="InterPro"/>
</dbReference>
<protein>
    <recommendedName>
        <fullName evidence="1">Condensation domain-containing protein</fullName>
    </recommendedName>
</protein>
<sequence>MDRSHTLVVTKQISSNKKEYWLEKFKNLNPKDTSIRLLPPKEEVQSAPIADLQVTLEPQLSEKLIRLSNHSDVTLFIVLLSAFVGFQYRYTGQEEIIVTVPAYNEGTESDSDSNELLMIRKRVEDDVCFRNLLIEMKEEFIKAIEYSDYPLTEIIEELNLDENRVRKWLHSTIFASENLHNIPSLIKKEETLFLVTCSKKGELLKLVLHLIEGSATRKI</sequence>
<dbReference type="AlphaFoldDB" id="A0A1V0UYA7"/>
<proteinExistence type="predicted"/>
<name>A0A1V0UYA7_9BACL</name>